<accession>A0A917ZS63</accession>
<reference evidence="4" key="1">
    <citation type="journal article" date="2014" name="Int. J. Syst. Evol. Microbiol.">
        <title>Complete genome sequence of Corynebacterium casei LMG S-19264T (=DSM 44701T), isolated from a smear-ripened cheese.</title>
        <authorList>
            <consortium name="US DOE Joint Genome Institute (JGI-PGF)"/>
            <person name="Walter F."/>
            <person name="Albersmeier A."/>
            <person name="Kalinowski J."/>
            <person name="Ruckert C."/>
        </authorList>
    </citation>
    <scope>NUCLEOTIDE SEQUENCE</scope>
    <source>
        <strain evidence="4">CGMCC 4.7201</strain>
    </source>
</reference>
<evidence type="ECO:0000313" key="5">
    <source>
        <dbReference type="Proteomes" id="UP000641932"/>
    </source>
</evidence>
<keyword evidence="2" id="KW-0597">Phosphoprotein</keyword>
<dbReference type="AlphaFoldDB" id="A0A917ZS63"/>
<proteinExistence type="predicted"/>
<keyword evidence="5" id="KW-1185">Reference proteome</keyword>
<comment type="caution">
    <text evidence="4">The sequence shown here is derived from an EMBL/GenBank/DDBJ whole genome shotgun (WGS) entry which is preliminary data.</text>
</comment>
<dbReference type="PROSITE" id="PS50075">
    <property type="entry name" value="CARRIER"/>
    <property type="match status" value="1"/>
</dbReference>
<protein>
    <submittedName>
        <fullName evidence="4">Acyl carrier protein</fullName>
    </submittedName>
</protein>
<feature type="domain" description="Carrier" evidence="3">
    <location>
        <begin position="4"/>
        <end position="85"/>
    </location>
</feature>
<dbReference type="InterPro" id="IPR009081">
    <property type="entry name" value="PP-bd_ACP"/>
</dbReference>
<gene>
    <name evidence="4" type="ORF">GCM10012280_34150</name>
</gene>
<dbReference type="Gene3D" id="1.10.1200.10">
    <property type="entry name" value="ACP-like"/>
    <property type="match status" value="1"/>
</dbReference>
<dbReference type="RefSeq" id="WP_189132558.1">
    <property type="nucleotide sequence ID" value="NZ_BMMS01000014.1"/>
</dbReference>
<dbReference type="PROSITE" id="PS00012">
    <property type="entry name" value="PHOSPHOPANTETHEINE"/>
    <property type="match status" value="1"/>
</dbReference>
<evidence type="ECO:0000259" key="3">
    <source>
        <dbReference type="PROSITE" id="PS50075"/>
    </source>
</evidence>
<keyword evidence="1" id="KW-0596">Phosphopantetheine</keyword>
<evidence type="ECO:0000256" key="1">
    <source>
        <dbReference type="ARBA" id="ARBA00022450"/>
    </source>
</evidence>
<dbReference type="InterPro" id="IPR006162">
    <property type="entry name" value="Ppantetheine_attach_site"/>
</dbReference>
<dbReference type="InterPro" id="IPR036736">
    <property type="entry name" value="ACP-like_sf"/>
</dbReference>
<organism evidence="4 5">
    <name type="scientific">Wenjunlia tyrosinilytica</name>
    <dbReference type="NCBI Taxonomy" id="1544741"/>
    <lineage>
        <taxon>Bacteria</taxon>
        <taxon>Bacillati</taxon>
        <taxon>Actinomycetota</taxon>
        <taxon>Actinomycetes</taxon>
        <taxon>Kitasatosporales</taxon>
        <taxon>Streptomycetaceae</taxon>
        <taxon>Wenjunlia</taxon>
    </lineage>
</organism>
<sequence>MSSQLTFSELASLMKSCAGLTVDPKDLEKRPDCAFAEYNLDSLGLLGIVSELEKRYGKPIPAGPETCKTPGEFVEAINASLMAGA</sequence>
<dbReference type="Pfam" id="PF00550">
    <property type="entry name" value="PP-binding"/>
    <property type="match status" value="1"/>
</dbReference>
<evidence type="ECO:0000313" key="4">
    <source>
        <dbReference type="EMBL" id="GGO89892.1"/>
    </source>
</evidence>
<dbReference type="SUPFAM" id="SSF47336">
    <property type="entry name" value="ACP-like"/>
    <property type="match status" value="1"/>
</dbReference>
<name>A0A917ZS63_9ACTN</name>
<reference evidence="4" key="2">
    <citation type="submission" date="2020-09" db="EMBL/GenBank/DDBJ databases">
        <authorList>
            <person name="Sun Q."/>
            <person name="Zhou Y."/>
        </authorList>
    </citation>
    <scope>NUCLEOTIDE SEQUENCE</scope>
    <source>
        <strain evidence="4">CGMCC 4.7201</strain>
    </source>
</reference>
<dbReference type="Proteomes" id="UP000641932">
    <property type="component" value="Unassembled WGS sequence"/>
</dbReference>
<evidence type="ECO:0000256" key="2">
    <source>
        <dbReference type="ARBA" id="ARBA00022553"/>
    </source>
</evidence>
<dbReference type="EMBL" id="BMMS01000014">
    <property type="protein sequence ID" value="GGO89892.1"/>
    <property type="molecule type" value="Genomic_DNA"/>
</dbReference>